<evidence type="ECO:0000313" key="3">
    <source>
        <dbReference type="Proteomes" id="UP000541444"/>
    </source>
</evidence>
<gene>
    <name evidence="2" type="ORF">GIB67_014760</name>
</gene>
<keyword evidence="3" id="KW-1185">Reference proteome</keyword>
<dbReference type="EMBL" id="JACGCM010000554">
    <property type="protein sequence ID" value="KAF6170943.1"/>
    <property type="molecule type" value="Genomic_DNA"/>
</dbReference>
<reference evidence="2 3" key="1">
    <citation type="journal article" date="2020" name="IScience">
        <title>Genome Sequencing of the Endangered Kingdonia uniflora (Circaeasteraceae, Ranunculales) Reveals Potential Mechanisms of Evolutionary Specialization.</title>
        <authorList>
            <person name="Sun Y."/>
            <person name="Deng T."/>
            <person name="Zhang A."/>
            <person name="Moore M.J."/>
            <person name="Landis J.B."/>
            <person name="Lin N."/>
            <person name="Zhang H."/>
            <person name="Zhang X."/>
            <person name="Huang J."/>
            <person name="Zhang X."/>
            <person name="Sun H."/>
            <person name="Wang H."/>
        </authorList>
    </citation>
    <scope>NUCLEOTIDE SEQUENCE [LARGE SCALE GENOMIC DNA]</scope>
    <source>
        <strain evidence="2">TB1705</strain>
        <tissue evidence="2">Leaf</tissue>
    </source>
</reference>
<proteinExistence type="predicted"/>
<accession>A0A7J7NV17</accession>
<comment type="caution">
    <text evidence="2">The sequence shown here is derived from an EMBL/GenBank/DDBJ whole genome shotgun (WGS) entry which is preliminary data.</text>
</comment>
<evidence type="ECO:0000259" key="1">
    <source>
        <dbReference type="Pfam" id="PF17244"/>
    </source>
</evidence>
<dbReference type="AlphaFoldDB" id="A0A7J7NV17"/>
<protein>
    <recommendedName>
        <fullName evidence="1">Cell division control protein 24 OB domain-containing protein</fullName>
    </recommendedName>
</protein>
<dbReference type="Pfam" id="PF17244">
    <property type="entry name" value="CDC24_OB3"/>
    <property type="match status" value="1"/>
</dbReference>
<dbReference type="InterPro" id="IPR035203">
    <property type="entry name" value="Cdc24_OB3"/>
</dbReference>
<dbReference type="InterPro" id="IPR012340">
    <property type="entry name" value="NA-bd_OB-fold"/>
</dbReference>
<name>A0A7J7NV17_9MAGN</name>
<dbReference type="SUPFAM" id="SSF50249">
    <property type="entry name" value="Nucleic acid-binding proteins"/>
    <property type="match status" value="1"/>
</dbReference>
<dbReference type="PANTHER" id="PTHR36033">
    <property type="entry name" value="NUCLEIC ACID-BINDING PROTEINS SUPERFAMILY"/>
    <property type="match status" value="1"/>
</dbReference>
<evidence type="ECO:0000313" key="2">
    <source>
        <dbReference type="EMBL" id="KAF6170943.1"/>
    </source>
</evidence>
<dbReference type="PANTHER" id="PTHR36033:SF1">
    <property type="entry name" value="NUCLEIC ACID-BINDING PROTEINS SUPERFAMILY"/>
    <property type="match status" value="1"/>
</dbReference>
<feature type="domain" description="Cell division control protein 24 OB" evidence="1">
    <location>
        <begin position="74"/>
        <end position="294"/>
    </location>
</feature>
<sequence length="336" mass="36724">MTHPIGGASSWGPCGVDVASSLTTEVCPVDIGDPLVPVVGVGVFPVPVDGVEASFSSSECDPVARGPPMSFVTDLRDKMTSISLYGIVVDIFRQKDILGTVFILKLEDTTGAIIAKLHFVKSWSLGRVSIGHTIFMSGLSCSMTSRNVLEVSWLEKDTGTSLVNLSCLPALLNSSCLHKLSYLSDLTGPTNITHVCSVRIDHIEHYHIESGFSHSLCGHFASERPDGIPECSFCNCTCVGEVIRTFQLKLTLADERTKILSWCTGQTAAELLQISPDDFYDLPEDEQAMYMYTIENERFMAAIVSSKRQENNVDVENMNGDSDVVTWEIVRALKCE</sequence>
<dbReference type="Proteomes" id="UP000541444">
    <property type="component" value="Unassembled WGS sequence"/>
</dbReference>
<organism evidence="2 3">
    <name type="scientific">Kingdonia uniflora</name>
    <dbReference type="NCBI Taxonomy" id="39325"/>
    <lineage>
        <taxon>Eukaryota</taxon>
        <taxon>Viridiplantae</taxon>
        <taxon>Streptophyta</taxon>
        <taxon>Embryophyta</taxon>
        <taxon>Tracheophyta</taxon>
        <taxon>Spermatophyta</taxon>
        <taxon>Magnoliopsida</taxon>
        <taxon>Ranunculales</taxon>
        <taxon>Circaeasteraceae</taxon>
        <taxon>Kingdonia</taxon>
    </lineage>
</organism>
<dbReference type="OrthoDB" id="10265890at2759"/>